<dbReference type="Proteomes" id="UP001500928">
    <property type="component" value="Unassembled WGS sequence"/>
</dbReference>
<feature type="chain" id="PRO_5046144217" description="Secreted protein" evidence="1">
    <location>
        <begin position="19"/>
        <end position="327"/>
    </location>
</feature>
<proteinExistence type="predicted"/>
<evidence type="ECO:0000256" key="1">
    <source>
        <dbReference type="SAM" id="SignalP"/>
    </source>
</evidence>
<name>A0ABP9A279_9PSEU</name>
<protein>
    <recommendedName>
        <fullName evidence="4">Secreted protein</fullName>
    </recommendedName>
</protein>
<gene>
    <name evidence="2" type="ORF">GCM10023200_00610</name>
</gene>
<keyword evidence="1" id="KW-0732">Signal</keyword>
<accession>A0ABP9A279</accession>
<evidence type="ECO:0000313" key="2">
    <source>
        <dbReference type="EMBL" id="GAA4772181.1"/>
    </source>
</evidence>
<dbReference type="EMBL" id="BAABHO010000001">
    <property type="protein sequence ID" value="GAA4772181.1"/>
    <property type="molecule type" value="Genomic_DNA"/>
</dbReference>
<keyword evidence="3" id="KW-1185">Reference proteome</keyword>
<evidence type="ECO:0008006" key="4">
    <source>
        <dbReference type="Google" id="ProtNLM"/>
    </source>
</evidence>
<sequence>MPLLAVLALLVPAGTAVAGTAAGDAPTRDVYQRPFAWDSIWNLPLARSAQYKPFDAKIGNVYPDVENISVDPNAPARTLDGDPGGRVLVDPELSADGSWNNCSTLLLDTPDRTTVVQGQPMTLEPGGDPSWDHGWAPVSLTGDGVTGCHGGSGMSGIGGTIREGELSGPEPLRHALKFSLPCTTSCSAEGGGFRWPAVKADLGYEGKYGGDEPEVHMGSLLALPPDTDLSGVTEPDVRKVAEALRTYGGYVVDETGGDPEGSFDVQSTALDEFPNISSEQMLDLLRKLAVVTNSAPGTPGGGALGTPRLADCAGPFADGTGGAPPGC</sequence>
<comment type="caution">
    <text evidence="2">The sequence shown here is derived from an EMBL/GenBank/DDBJ whole genome shotgun (WGS) entry which is preliminary data.</text>
</comment>
<evidence type="ECO:0000313" key="3">
    <source>
        <dbReference type="Proteomes" id="UP001500928"/>
    </source>
</evidence>
<organism evidence="2 3">
    <name type="scientific">Actinomycetospora chlora</name>
    <dbReference type="NCBI Taxonomy" id="663608"/>
    <lineage>
        <taxon>Bacteria</taxon>
        <taxon>Bacillati</taxon>
        <taxon>Actinomycetota</taxon>
        <taxon>Actinomycetes</taxon>
        <taxon>Pseudonocardiales</taxon>
        <taxon>Pseudonocardiaceae</taxon>
        <taxon>Actinomycetospora</taxon>
    </lineage>
</organism>
<reference evidence="3" key="1">
    <citation type="journal article" date="2019" name="Int. J. Syst. Evol. Microbiol.">
        <title>The Global Catalogue of Microorganisms (GCM) 10K type strain sequencing project: providing services to taxonomists for standard genome sequencing and annotation.</title>
        <authorList>
            <consortium name="The Broad Institute Genomics Platform"/>
            <consortium name="The Broad Institute Genome Sequencing Center for Infectious Disease"/>
            <person name="Wu L."/>
            <person name="Ma J."/>
        </authorList>
    </citation>
    <scope>NUCLEOTIDE SEQUENCE [LARGE SCALE GENOMIC DNA]</scope>
    <source>
        <strain evidence="3">JCM 17979</strain>
    </source>
</reference>
<feature type="signal peptide" evidence="1">
    <location>
        <begin position="1"/>
        <end position="18"/>
    </location>
</feature>